<evidence type="ECO:0000313" key="3">
    <source>
        <dbReference type="Proteomes" id="UP001499854"/>
    </source>
</evidence>
<protein>
    <submittedName>
        <fullName evidence="2">Uncharacterized protein</fullName>
    </submittedName>
</protein>
<evidence type="ECO:0000313" key="2">
    <source>
        <dbReference type="EMBL" id="GAA1952503.1"/>
    </source>
</evidence>
<accession>A0ABN2QIH3</accession>
<comment type="caution">
    <text evidence="2">The sequence shown here is derived from an EMBL/GenBank/DDBJ whole genome shotgun (WGS) entry which is preliminary data.</text>
</comment>
<dbReference type="RefSeq" id="WP_344655196.1">
    <property type="nucleotide sequence ID" value="NZ_BAAAQM010000002.1"/>
</dbReference>
<sequence length="161" mass="17473">MTEALGAVRYHPRRVRPLGLLRIDDWRVKLHALSAVPDSESDDPDPAAHDGASRAAAEALPRPGVGGGRYGVGFVIVHRTLSNYSYVVGWWSYGCLLSTAAYSAPFSEPADIARCPARQAGCVWELAVIDHERRAWTRTMLRARASGDVDAYLAAVLTGKV</sequence>
<dbReference type="EMBL" id="BAAAQM010000002">
    <property type="protein sequence ID" value="GAA1952503.1"/>
    <property type="molecule type" value="Genomic_DNA"/>
</dbReference>
<keyword evidence="3" id="KW-1185">Reference proteome</keyword>
<gene>
    <name evidence="2" type="ORF">GCM10009838_04530</name>
</gene>
<evidence type="ECO:0000256" key="1">
    <source>
        <dbReference type="SAM" id="MobiDB-lite"/>
    </source>
</evidence>
<reference evidence="2 3" key="1">
    <citation type="journal article" date="2019" name="Int. J. Syst. Evol. Microbiol.">
        <title>The Global Catalogue of Microorganisms (GCM) 10K type strain sequencing project: providing services to taxonomists for standard genome sequencing and annotation.</title>
        <authorList>
            <consortium name="The Broad Institute Genomics Platform"/>
            <consortium name="The Broad Institute Genome Sequencing Center for Infectious Disease"/>
            <person name="Wu L."/>
            <person name="Ma J."/>
        </authorList>
    </citation>
    <scope>NUCLEOTIDE SEQUENCE [LARGE SCALE GENOMIC DNA]</scope>
    <source>
        <strain evidence="2 3">JCM 16013</strain>
    </source>
</reference>
<proteinExistence type="predicted"/>
<name>A0ABN2QIH3_9ACTN</name>
<organism evidence="2 3">
    <name type="scientific">Catenulispora subtropica</name>
    <dbReference type="NCBI Taxonomy" id="450798"/>
    <lineage>
        <taxon>Bacteria</taxon>
        <taxon>Bacillati</taxon>
        <taxon>Actinomycetota</taxon>
        <taxon>Actinomycetes</taxon>
        <taxon>Catenulisporales</taxon>
        <taxon>Catenulisporaceae</taxon>
        <taxon>Catenulispora</taxon>
    </lineage>
</organism>
<dbReference type="Proteomes" id="UP001499854">
    <property type="component" value="Unassembled WGS sequence"/>
</dbReference>
<feature type="region of interest" description="Disordered" evidence="1">
    <location>
        <begin position="36"/>
        <end position="60"/>
    </location>
</feature>